<sequence>MNIRILIEYHNEFLHKNPIGILDTIYQHETFTELWKFCLEKICRKPQILFNSDKFINLKAPLLELMLKREDLNLSEIEIWKSLLKRYFAQQKIVNNPVKWNEDDIIKLESALYRFIPLIRFYDIKPADFFYKVYHYKIILPKDLIYDLLEFHIVPNMKPKTNLAHSRRPKIDSTLVESDYFSLFASWIDKKDSLYFLK</sequence>
<evidence type="ECO:0000313" key="2">
    <source>
        <dbReference type="Proteomes" id="UP000265703"/>
    </source>
</evidence>
<evidence type="ECO:0000313" key="1">
    <source>
        <dbReference type="EMBL" id="RIA78691.1"/>
    </source>
</evidence>
<name>A0A397S7I9_9GLOM</name>
<proteinExistence type="predicted"/>
<dbReference type="Proteomes" id="UP000265703">
    <property type="component" value="Unassembled WGS sequence"/>
</dbReference>
<dbReference type="OrthoDB" id="2440265at2759"/>
<dbReference type="Gene3D" id="1.25.40.420">
    <property type="match status" value="1"/>
</dbReference>
<dbReference type="EMBL" id="QKYT01002332">
    <property type="protein sequence ID" value="RIA78691.1"/>
    <property type="molecule type" value="Genomic_DNA"/>
</dbReference>
<reference evidence="1 2" key="1">
    <citation type="submission" date="2018-06" db="EMBL/GenBank/DDBJ databases">
        <title>Comparative genomics reveals the genomic features of Rhizophagus irregularis, R. cerebriforme, R. diaphanum and Gigaspora rosea, and their symbiotic lifestyle signature.</title>
        <authorList>
            <person name="Morin E."/>
            <person name="San Clemente H."/>
            <person name="Chen E.C.H."/>
            <person name="De La Providencia I."/>
            <person name="Hainaut M."/>
            <person name="Kuo A."/>
            <person name="Kohler A."/>
            <person name="Murat C."/>
            <person name="Tang N."/>
            <person name="Roy S."/>
            <person name="Loubradou J."/>
            <person name="Henrissat B."/>
            <person name="Grigoriev I.V."/>
            <person name="Corradi N."/>
            <person name="Roux C."/>
            <person name="Martin F.M."/>
        </authorList>
    </citation>
    <scope>NUCLEOTIDE SEQUENCE [LARGE SCALE GENOMIC DNA]</scope>
    <source>
        <strain evidence="1 2">DAOM 227022</strain>
    </source>
</reference>
<evidence type="ECO:0008006" key="3">
    <source>
        <dbReference type="Google" id="ProtNLM"/>
    </source>
</evidence>
<protein>
    <recommendedName>
        <fullName evidence="3">BACK domain-containing protein</fullName>
    </recommendedName>
</protein>
<dbReference type="AlphaFoldDB" id="A0A397S7I9"/>
<comment type="caution">
    <text evidence="1">The sequence shown here is derived from an EMBL/GenBank/DDBJ whole genome shotgun (WGS) entry which is preliminary data.</text>
</comment>
<accession>A0A397S7I9</accession>
<keyword evidence="2" id="KW-1185">Reference proteome</keyword>
<organism evidence="1 2">
    <name type="scientific">Glomus cerebriforme</name>
    <dbReference type="NCBI Taxonomy" id="658196"/>
    <lineage>
        <taxon>Eukaryota</taxon>
        <taxon>Fungi</taxon>
        <taxon>Fungi incertae sedis</taxon>
        <taxon>Mucoromycota</taxon>
        <taxon>Glomeromycotina</taxon>
        <taxon>Glomeromycetes</taxon>
        <taxon>Glomerales</taxon>
        <taxon>Glomeraceae</taxon>
        <taxon>Glomus</taxon>
    </lineage>
</organism>
<gene>
    <name evidence="1" type="ORF">C1645_842597</name>
</gene>